<feature type="active site" description="Proton acceptor" evidence="15 16">
    <location>
        <position position="233"/>
    </location>
</feature>
<dbReference type="CDD" id="cd18131">
    <property type="entry name" value="ASADH_C_bac_euk_like"/>
    <property type="match status" value="1"/>
</dbReference>
<comment type="similarity">
    <text evidence="4 15">Belongs to the aspartate-semialdehyde dehydrogenase family.</text>
</comment>
<evidence type="ECO:0000256" key="15">
    <source>
        <dbReference type="HAMAP-Rule" id="MF_02121"/>
    </source>
</evidence>
<dbReference type="GO" id="GO:0004073">
    <property type="term" value="F:aspartate-semialdehyde dehydrogenase activity"/>
    <property type="evidence" value="ECO:0007669"/>
    <property type="project" value="UniProtKB-UniRule"/>
</dbReference>
<dbReference type="GO" id="GO:0019877">
    <property type="term" value="P:diaminopimelate biosynthetic process"/>
    <property type="evidence" value="ECO:0007669"/>
    <property type="project" value="UniProtKB-UniRule"/>
</dbReference>
<dbReference type="InterPro" id="IPR005986">
    <property type="entry name" value="Asp_semialdehyde_DH_beta"/>
</dbReference>
<dbReference type="SUPFAM" id="SSF55347">
    <property type="entry name" value="Glyceraldehyde-3-phosphate dehydrogenase-like, C-terminal domain"/>
    <property type="match status" value="1"/>
</dbReference>
<dbReference type="OrthoDB" id="9805684at2"/>
<dbReference type="GO" id="GO:0009097">
    <property type="term" value="P:isoleucine biosynthetic process"/>
    <property type="evidence" value="ECO:0007669"/>
    <property type="project" value="UniProtKB-UniRule"/>
</dbReference>
<feature type="binding site" evidence="15">
    <location>
        <position position="157"/>
    </location>
    <ligand>
        <name>substrate</name>
    </ligand>
</feature>
<feature type="binding site" evidence="15">
    <location>
        <position position="101"/>
    </location>
    <ligand>
        <name>phosphate</name>
        <dbReference type="ChEBI" id="CHEBI:43474"/>
    </ligand>
</feature>
<dbReference type="GO" id="GO:0071266">
    <property type="term" value="P:'de novo' L-methionine biosynthetic process"/>
    <property type="evidence" value="ECO:0007669"/>
    <property type="project" value="UniProtKB-UniRule"/>
</dbReference>
<dbReference type="InterPro" id="IPR012080">
    <property type="entry name" value="Asp_semialdehyde_DH"/>
</dbReference>
<evidence type="ECO:0000256" key="9">
    <source>
        <dbReference type="ARBA" id="ARBA00022857"/>
    </source>
</evidence>
<dbReference type="PIRSF" id="PIRSF000148">
    <property type="entry name" value="ASA_dh"/>
    <property type="match status" value="1"/>
</dbReference>
<evidence type="ECO:0000256" key="4">
    <source>
        <dbReference type="ARBA" id="ARBA00010584"/>
    </source>
</evidence>
<comment type="caution">
    <text evidence="15">Lacks conserved residue(s) required for the propagation of feature annotation.</text>
</comment>
<evidence type="ECO:0000256" key="6">
    <source>
        <dbReference type="ARBA" id="ARBA00013120"/>
    </source>
</evidence>
<feature type="binding site" evidence="15">
    <location>
        <begin position="40"/>
        <end position="41"/>
    </location>
    <ligand>
        <name>NADP(+)</name>
        <dbReference type="ChEBI" id="CHEBI:58349"/>
    </ligand>
</feature>
<evidence type="ECO:0000256" key="5">
    <source>
        <dbReference type="ARBA" id="ARBA00011738"/>
    </source>
</evidence>
<comment type="pathway">
    <text evidence="3 15">Amino-acid biosynthesis; L-threonine biosynthesis; L-threonine from L-aspartate: step 2/5.</text>
</comment>
<evidence type="ECO:0000313" key="19">
    <source>
        <dbReference type="Proteomes" id="UP000186112"/>
    </source>
</evidence>
<keyword evidence="13 15" id="KW-0486">Methionine biosynthesis</keyword>
<keyword evidence="11 15" id="KW-0560">Oxidoreductase</keyword>
<comment type="subunit">
    <text evidence="5 15">Homodimer.</text>
</comment>
<comment type="pathway">
    <text evidence="1 15">Amino-acid biosynthesis; L-methionine biosynthesis via de novo pathway; L-homoserine from L-aspartate: step 2/3.</text>
</comment>
<dbReference type="GO" id="GO:0051287">
    <property type="term" value="F:NAD binding"/>
    <property type="evidence" value="ECO:0007669"/>
    <property type="project" value="InterPro"/>
</dbReference>
<dbReference type="UniPathway" id="UPA00034">
    <property type="reaction ID" value="UER00016"/>
</dbReference>
<evidence type="ECO:0000313" key="18">
    <source>
        <dbReference type="EMBL" id="OLS01654.1"/>
    </source>
</evidence>
<comment type="catalytic activity">
    <reaction evidence="14 15">
        <text>L-aspartate 4-semialdehyde + phosphate + NADP(+) = 4-phospho-L-aspartate + NADPH + H(+)</text>
        <dbReference type="Rhea" id="RHEA:24284"/>
        <dbReference type="ChEBI" id="CHEBI:15378"/>
        <dbReference type="ChEBI" id="CHEBI:43474"/>
        <dbReference type="ChEBI" id="CHEBI:57535"/>
        <dbReference type="ChEBI" id="CHEBI:57783"/>
        <dbReference type="ChEBI" id="CHEBI:58349"/>
        <dbReference type="ChEBI" id="CHEBI:537519"/>
        <dbReference type="EC" id="1.2.1.11"/>
    </reaction>
</comment>
<proteinExistence type="inferred from homology"/>
<dbReference type="GO" id="GO:0009089">
    <property type="term" value="P:lysine biosynthetic process via diaminopimelate"/>
    <property type="evidence" value="ECO:0007669"/>
    <property type="project" value="UniProtKB-UniRule"/>
</dbReference>
<protein>
    <recommendedName>
        <fullName evidence="6 15">Aspartate-semialdehyde dehydrogenase</fullName>
        <shortName evidence="15">ASA dehydrogenase</shortName>
        <shortName evidence="15">ASADH</shortName>
        <ecNumber evidence="6 15">1.2.1.11</ecNumber>
    </recommendedName>
    <alternativeName>
        <fullName evidence="15">Aspartate-beta-semialdehyde dehydrogenase</fullName>
    </alternativeName>
</protein>
<evidence type="ECO:0000256" key="14">
    <source>
        <dbReference type="ARBA" id="ARBA00047891"/>
    </source>
</evidence>
<dbReference type="SUPFAM" id="SSF51735">
    <property type="entry name" value="NAD(P)-binding Rossmann-fold domains"/>
    <property type="match status" value="1"/>
</dbReference>
<dbReference type="InterPro" id="IPR036291">
    <property type="entry name" value="NAD(P)-bd_dom_sf"/>
</dbReference>
<feature type="active site" description="Acyl-thioester intermediate" evidence="15 16">
    <location>
        <position position="130"/>
    </location>
</feature>
<dbReference type="GO" id="GO:0046983">
    <property type="term" value="F:protein dimerization activity"/>
    <property type="evidence" value="ECO:0007669"/>
    <property type="project" value="InterPro"/>
</dbReference>
<gene>
    <name evidence="15 18" type="primary">asd</name>
    <name evidence="18" type="ORF">TICRE_24780</name>
</gene>
<evidence type="ECO:0000256" key="7">
    <source>
        <dbReference type="ARBA" id="ARBA00022605"/>
    </source>
</evidence>
<dbReference type="Proteomes" id="UP000186112">
    <property type="component" value="Unassembled WGS sequence"/>
</dbReference>
<dbReference type="InterPro" id="IPR000534">
    <property type="entry name" value="Semialdehyde_DH_NAD-bd"/>
</dbReference>
<keyword evidence="8 15" id="KW-0791">Threonine biosynthesis</keyword>
<keyword evidence="19" id="KW-1185">Reference proteome</keyword>
<accession>A0A1U7M2W1</accession>
<sequence length="326" mass="36073">MKKYNLAVLGATGLVGSTIVKILEERKFPVENIYFLASKKSAGSIVNFQNKDYVVEELNEKSFDKDIDIALFAAGGAISEKYGKLAASKGITVIDNSSLFRMDTDVPLVVPEVNADSIKENNGIIANPNCTTIQAVVALKPLDDKFKIKRIVYSTYQAVSGSGLGGLKDLEEGNVECYAHQIQFNALPHVDSFLENGYTKEEMKMIDETRKILKNEDIKITATCVRVPVKYAHSLSINVEFEKPFDIEDVYKVLENAPGVIVRDNGEENLYPMAIDIEGKDSVYVGRIRKDFSLENGINLWVVADNIRKGAALNAVQIAEKLIDLK</sequence>
<dbReference type="NCBIfam" id="NF011456">
    <property type="entry name" value="PRK14874.1"/>
    <property type="match status" value="1"/>
</dbReference>
<dbReference type="InterPro" id="IPR012280">
    <property type="entry name" value="Semialdhyde_DH_dimer_dom"/>
</dbReference>
<dbReference type="EC" id="1.2.1.11" evidence="6 15"/>
<evidence type="ECO:0000256" key="3">
    <source>
        <dbReference type="ARBA" id="ARBA00005097"/>
    </source>
</evidence>
<dbReference type="UniPathway" id="UPA00050">
    <property type="reaction ID" value="UER00463"/>
</dbReference>
<evidence type="ECO:0000256" key="11">
    <source>
        <dbReference type="ARBA" id="ARBA00023002"/>
    </source>
</evidence>
<evidence type="ECO:0000256" key="10">
    <source>
        <dbReference type="ARBA" id="ARBA00022915"/>
    </source>
</evidence>
<feature type="binding site" evidence="15">
    <location>
        <position position="306"/>
    </location>
    <ligand>
        <name>NADP(+)</name>
        <dbReference type="ChEBI" id="CHEBI:58349"/>
    </ligand>
</feature>
<organism evidence="18 19">
    <name type="scientific">Tissierella creatinophila DSM 6911</name>
    <dbReference type="NCBI Taxonomy" id="1123403"/>
    <lineage>
        <taxon>Bacteria</taxon>
        <taxon>Bacillati</taxon>
        <taxon>Bacillota</taxon>
        <taxon>Tissierellia</taxon>
        <taxon>Tissierellales</taxon>
        <taxon>Tissierellaceae</taxon>
        <taxon>Tissierella</taxon>
    </lineage>
</organism>
<keyword evidence="12 15" id="KW-0457">Lysine biosynthesis</keyword>
<evidence type="ECO:0000256" key="1">
    <source>
        <dbReference type="ARBA" id="ARBA00005021"/>
    </source>
</evidence>
<comment type="caution">
    <text evidence="18">The sequence shown here is derived from an EMBL/GenBank/DDBJ whole genome shotgun (WGS) entry which is preliminary data.</text>
</comment>
<reference evidence="18 19" key="1">
    <citation type="submission" date="2016-02" db="EMBL/GenBank/DDBJ databases">
        <title>Genome sequence of Tissierella creatinophila DSM 6911.</title>
        <authorList>
            <person name="Poehlein A."/>
            <person name="Daniel R."/>
        </authorList>
    </citation>
    <scope>NUCLEOTIDE SEQUENCE [LARGE SCALE GENOMIC DNA]</scope>
    <source>
        <strain evidence="18 19">DSM 6911</strain>
    </source>
</reference>
<evidence type="ECO:0000256" key="13">
    <source>
        <dbReference type="ARBA" id="ARBA00023167"/>
    </source>
</evidence>
<evidence type="ECO:0000256" key="2">
    <source>
        <dbReference type="ARBA" id="ARBA00005076"/>
    </source>
</evidence>
<dbReference type="UniPathway" id="UPA00051">
    <property type="reaction ID" value="UER00464"/>
</dbReference>
<feature type="binding site" evidence="15">
    <location>
        <begin position="12"/>
        <end position="15"/>
    </location>
    <ligand>
        <name>NADP(+)</name>
        <dbReference type="ChEBI" id="CHEBI:58349"/>
    </ligand>
</feature>
<dbReference type="AlphaFoldDB" id="A0A1U7M2W1"/>
<dbReference type="RefSeq" id="WP_075728522.1">
    <property type="nucleotide sequence ID" value="NZ_LTDM01000065.1"/>
</dbReference>
<feature type="binding site" evidence="15">
    <location>
        <position position="226"/>
    </location>
    <ligand>
        <name>substrate</name>
    </ligand>
</feature>
<dbReference type="EMBL" id="LTDM01000065">
    <property type="protein sequence ID" value="OLS01654.1"/>
    <property type="molecule type" value="Genomic_DNA"/>
</dbReference>
<keyword evidence="10 15" id="KW-0220">Diaminopimelate biosynthesis</keyword>
<dbReference type="CDD" id="cd02316">
    <property type="entry name" value="VcASADH2_like_N"/>
    <property type="match status" value="1"/>
</dbReference>
<name>A0A1U7M2W1_TISCR</name>
<dbReference type="Pfam" id="PF02774">
    <property type="entry name" value="Semialdhyde_dhC"/>
    <property type="match status" value="1"/>
</dbReference>
<feature type="binding site" evidence="15">
    <location>
        <begin position="160"/>
        <end position="161"/>
    </location>
    <ligand>
        <name>NADP(+)</name>
        <dbReference type="ChEBI" id="CHEBI:58349"/>
    </ligand>
</feature>
<dbReference type="GO" id="GO:0009088">
    <property type="term" value="P:threonine biosynthetic process"/>
    <property type="evidence" value="ECO:0007669"/>
    <property type="project" value="UniProtKB-UniRule"/>
</dbReference>
<comment type="function">
    <text evidence="15">Catalyzes the NADPH-dependent formation of L-aspartate-semialdehyde (L-ASA) by the reductive dephosphorylation of L-aspartyl-4-phosphate.</text>
</comment>
<dbReference type="PANTHER" id="PTHR46278">
    <property type="entry name" value="DEHYDROGENASE, PUTATIVE-RELATED"/>
    <property type="match status" value="1"/>
</dbReference>
<comment type="pathway">
    <text evidence="2 15">Amino-acid biosynthesis; L-lysine biosynthesis via DAP pathway; (S)-tetrahydrodipicolinate from L-aspartate: step 2/4.</text>
</comment>
<dbReference type="Pfam" id="PF01118">
    <property type="entry name" value="Semialdhyde_dh"/>
    <property type="match status" value="1"/>
</dbReference>
<dbReference type="Gene3D" id="3.40.50.720">
    <property type="entry name" value="NAD(P)-binding Rossmann-like Domain"/>
    <property type="match status" value="1"/>
</dbReference>
<dbReference type="PANTHER" id="PTHR46278:SF2">
    <property type="entry name" value="ASPARTATE-SEMIALDEHYDE DEHYDROGENASE"/>
    <property type="match status" value="1"/>
</dbReference>
<evidence type="ECO:0000256" key="16">
    <source>
        <dbReference type="PIRSR" id="PIRSR000148-1"/>
    </source>
</evidence>
<evidence type="ECO:0000256" key="12">
    <source>
        <dbReference type="ARBA" id="ARBA00023154"/>
    </source>
</evidence>
<dbReference type="GO" id="GO:0050661">
    <property type="term" value="F:NADP binding"/>
    <property type="evidence" value="ECO:0007669"/>
    <property type="project" value="UniProtKB-UniRule"/>
</dbReference>
<dbReference type="Gene3D" id="3.30.360.10">
    <property type="entry name" value="Dihydrodipicolinate Reductase, domain 2"/>
    <property type="match status" value="1"/>
</dbReference>
<dbReference type="SMART" id="SM00859">
    <property type="entry name" value="Semialdhyde_dh"/>
    <property type="match status" value="1"/>
</dbReference>
<feature type="domain" description="Semialdehyde dehydrogenase NAD-binding" evidence="17">
    <location>
        <begin position="5"/>
        <end position="121"/>
    </location>
</feature>
<dbReference type="NCBIfam" id="TIGR01296">
    <property type="entry name" value="asd_B"/>
    <property type="match status" value="1"/>
</dbReference>
<dbReference type="HAMAP" id="MF_02121">
    <property type="entry name" value="ASADH"/>
    <property type="match status" value="1"/>
</dbReference>
<evidence type="ECO:0000259" key="17">
    <source>
        <dbReference type="SMART" id="SM00859"/>
    </source>
</evidence>
<keyword evidence="7 15" id="KW-0028">Amino-acid biosynthesis</keyword>
<keyword evidence="9 15" id="KW-0521">NADP</keyword>
<evidence type="ECO:0000256" key="8">
    <source>
        <dbReference type="ARBA" id="ARBA00022697"/>
    </source>
</evidence>